<dbReference type="GO" id="GO:0008270">
    <property type="term" value="F:zinc ion binding"/>
    <property type="evidence" value="ECO:0007669"/>
    <property type="project" value="UniProtKB-KW"/>
</dbReference>
<dbReference type="SUPFAM" id="SSF57903">
    <property type="entry name" value="FYVE/PHD zinc finger"/>
    <property type="match status" value="1"/>
</dbReference>
<dbReference type="OMA" id="LETYLLF"/>
<dbReference type="FunFam" id="3.30.40.10:FF:000005">
    <property type="entry name" value="zinc finger protein isoform X1"/>
    <property type="match status" value="1"/>
</dbReference>
<gene>
    <name evidence="12" type="ORF">Fcan01_18994</name>
</gene>
<dbReference type="SMART" id="SM00249">
    <property type="entry name" value="PHD"/>
    <property type="match status" value="2"/>
</dbReference>
<proteinExistence type="predicted"/>
<dbReference type="InterPro" id="IPR019786">
    <property type="entry name" value="Zinc_finger_PHD-type_CS"/>
</dbReference>
<keyword evidence="2" id="KW-0479">Metal-binding</keyword>
<keyword evidence="13" id="KW-1185">Reference proteome</keyword>
<feature type="domain" description="PHD-type" evidence="11">
    <location>
        <begin position="93"/>
        <end position="144"/>
    </location>
</feature>
<keyword evidence="8" id="KW-0539">Nucleus</keyword>
<dbReference type="Proteomes" id="UP000198287">
    <property type="component" value="Unassembled WGS sequence"/>
</dbReference>
<keyword evidence="3" id="KW-0677">Repeat</keyword>
<dbReference type="GO" id="GO:0071565">
    <property type="term" value="C:nBAF complex"/>
    <property type="evidence" value="ECO:0007669"/>
    <property type="project" value="TreeGrafter"/>
</dbReference>
<keyword evidence="4 9" id="KW-0863">Zinc-finger</keyword>
<evidence type="ECO:0000259" key="11">
    <source>
        <dbReference type="PROSITE" id="PS50016"/>
    </source>
</evidence>
<evidence type="ECO:0000256" key="5">
    <source>
        <dbReference type="ARBA" id="ARBA00022833"/>
    </source>
</evidence>
<keyword evidence="7" id="KW-0804">Transcription</keyword>
<reference evidence="12 13" key="1">
    <citation type="submission" date="2015-12" db="EMBL/GenBank/DDBJ databases">
        <title>The genome of Folsomia candida.</title>
        <authorList>
            <person name="Faddeeva A."/>
            <person name="Derks M.F."/>
            <person name="Anvar Y."/>
            <person name="Smit S."/>
            <person name="Van Straalen N."/>
            <person name="Roelofs D."/>
        </authorList>
    </citation>
    <scope>NUCLEOTIDE SEQUENCE [LARGE SCALE GENOMIC DNA]</scope>
    <source>
        <strain evidence="12 13">VU population</strain>
        <tissue evidence="12">Whole body</tissue>
    </source>
</reference>
<dbReference type="Gene3D" id="3.30.40.10">
    <property type="entry name" value="Zinc/RING finger domain, C3HC4 (zinc finger)"/>
    <property type="match status" value="1"/>
</dbReference>
<sequence length="149" mass="16611">MNHPSQAGVSSSGPSNSEGLDDPNFLRKMDTLKFQVPRSTYCDVCLGDAIENIKSGIPEDLLSCSDCGRSGHPTCMEFTNNMIISVKKYRCNEWKCYSICGSSDNDDQLLYCGDCDRGYHMYCLVPKLDAYPEGPWSCTLCLGEFHNNH</sequence>
<evidence type="ECO:0000256" key="2">
    <source>
        <dbReference type="ARBA" id="ARBA00022723"/>
    </source>
</evidence>
<organism evidence="12 13">
    <name type="scientific">Folsomia candida</name>
    <name type="common">Springtail</name>
    <dbReference type="NCBI Taxonomy" id="158441"/>
    <lineage>
        <taxon>Eukaryota</taxon>
        <taxon>Metazoa</taxon>
        <taxon>Ecdysozoa</taxon>
        <taxon>Arthropoda</taxon>
        <taxon>Hexapoda</taxon>
        <taxon>Collembola</taxon>
        <taxon>Entomobryomorpha</taxon>
        <taxon>Isotomoidea</taxon>
        <taxon>Isotomidae</taxon>
        <taxon>Proisotominae</taxon>
        <taxon>Folsomia</taxon>
    </lineage>
</organism>
<evidence type="ECO:0000256" key="9">
    <source>
        <dbReference type="PROSITE-ProRule" id="PRU00146"/>
    </source>
</evidence>
<evidence type="ECO:0000256" key="6">
    <source>
        <dbReference type="ARBA" id="ARBA00023015"/>
    </source>
</evidence>
<evidence type="ECO:0000256" key="7">
    <source>
        <dbReference type="ARBA" id="ARBA00023163"/>
    </source>
</evidence>
<protein>
    <submittedName>
        <fullName evidence="12">Zinc finger protein ubi-d4</fullName>
    </submittedName>
</protein>
<dbReference type="Pfam" id="PF00628">
    <property type="entry name" value="PHD"/>
    <property type="match status" value="2"/>
</dbReference>
<evidence type="ECO:0000256" key="4">
    <source>
        <dbReference type="ARBA" id="ARBA00022771"/>
    </source>
</evidence>
<comment type="caution">
    <text evidence="12">The sequence shown here is derived from an EMBL/GenBank/DDBJ whole genome shotgun (WGS) entry which is preliminary data.</text>
</comment>
<dbReference type="PROSITE" id="PS01359">
    <property type="entry name" value="ZF_PHD_1"/>
    <property type="match status" value="1"/>
</dbReference>
<dbReference type="InterPro" id="IPR019787">
    <property type="entry name" value="Znf_PHD-finger"/>
</dbReference>
<comment type="subcellular location">
    <subcellularLocation>
        <location evidence="1">Nucleus</location>
    </subcellularLocation>
</comment>
<name>A0A226DL49_FOLCA</name>
<evidence type="ECO:0000313" key="12">
    <source>
        <dbReference type="EMBL" id="OXA45919.1"/>
    </source>
</evidence>
<dbReference type="InterPro" id="IPR013083">
    <property type="entry name" value="Znf_RING/FYVE/PHD"/>
</dbReference>
<evidence type="ECO:0000313" key="13">
    <source>
        <dbReference type="Proteomes" id="UP000198287"/>
    </source>
</evidence>
<evidence type="ECO:0000256" key="3">
    <source>
        <dbReference type="ARBA" id="ARBA00022737"/>
    </source>
</evidence>
<dbReference type="GO" id="GO:0007399">
    <property type="term" value="P:nervous system development"/>
    <property type="evidence" value="ECO:0007669"/>
    <property type="project" value="TreeGrafter"/>
</dbReference>
<dbReference type="PANTHER" id="PTHR45888:SF5">
    <property type="entry name" value="D4, ISOFORM A"/>
    <property type="match status" value="1"/>
</dbReference>
<keyword evidence="5" id="KW-0862">Zinc</keyword>
<dbReference type="PANTHER" id="PTHR45888">
    <property type="entry name" value="HL01030P-RELATED"/>
    <property type="match status" value="1"/>
</dbReference>
<dbReference type="EMBL" id="LNIX01000016">
    <property type="protein sequence ID" value="OXA45919.1"/>
    <property type="molecule type" value="Genomic_DNA"/>
</dbReference>
<dbReference type="PROSITE" id="PS50016">
    <property type="entry name" value="ZF_PHD_2"/>
    <property type="match status" value="1"/>
</dbReference>
<dbReference type="InterPro" id="IPR011011">
    <property type="entry name" value="Znf_FYVE_PHD"/>
</dbReference>
<dbReference type="STRING" id="158441.A0A226DL49"/>
<feature type="region of interest" description="Disordered" evidence="10">
    <location>
        <begin position="1"/>
        <end position="20"/>
    </location>
</feature>
<evidence type="ECO:0000256" key="1">
    <source>
        <dbReference type="ARBA" id="ARBA00004123"/>
    </source>
</evidence>
<evidence type="ECO:0000256" key="10">
    <source>
        <dbReference type="SAM" id="MobiDB-lite"/>
    </source>
</evidence>
<keyword evidence="6" id="KW-0805">Transcription regulation</keyword>
<dbReference type="AlphaFoldDB" id="A0A226DL49"/>
<dbReference type="OrthoDB" id="1903104at2759"/>
<dbReference type="InterPro" id="IPR001965">
    <property type="entry name" value="Znf_PHD"/>
</dbReference>
<evidence type="ECO:0000256" key="8">
    <source>
        <dbReference type="ARBA" id="ARBA00023242"/>
    </source>
</evidence>
<accession>A0A226DL49</accession>
<feature type="compositionally biased region" description="Polar residues" evidence="10">
    <location>
        <begin position="1"/>
        <end position="18"/>
    </location>
</feature>